<sequence length="53" mass="5428">MSAATSASTSRVDDGTDDALGCSRAKESDRGVGPGETEQQPAASHHHNSEVSE</sequence>
<feature type="region of interest" description="Disordered" evidence="1">
    <location>
        <begin position="1"/>
        <end position="53"/>
    </location>
</feature>
<gene>
    <name evidence="2" type="ORF">SMAX5B_011435</name>
</gene>
<dbReference type="Proteomes" id="UP000246464">
    <property type="component" value="Chromosome 8"/>
</dbReference>
<keyword evidence="3" id="KW-1185">Reference proteome</keyword>
<dbReference type="AlphaFoldDB" id="A0A2U9BNJ9"/>
<proteinExistence type="predicted"/>
<evidence type="ECO:0000313" key="2">
    <source>
        <dbReference type="EMBL" id="AWP05239.1"/>
    </source>
</evidence>
<reference evidence="2 3" key="1">
    <citation type="submission" date="2017-12" db="EMBL/GenBank/DDBJ databases">
        <title>Integrating genomic resources of turbot (Scophthalmus maximus) in depth evaluation of genetic and physical mapping variation across individuals.</title>
        <authorList>
            <person name="Martinez P."/>
        </authorList>
    </citation>
    <scope>NUCLEOTIDE SEQUENCE [LARGE SCALE GENOMIC DNA]</scope>
</reference>
<organism evidence="2 3">
    <name type="scientific">Scophthalmus maximus</name>
    <name type="common">Turbot</name>
    <name type="synonym">Psetta maxima</name>
    <dbReference type="NCBI Taxonomy" id="52904"/>
    <lineage>
        <taxon>Eukaryota</taxon>
        <taxon>Metazoa</taxon>
        <taxon>Chordata</taxon>
        <taxon>Craniata</taxon>
        <taxon>Vertebrata</taxon>
        <taxon>Euteleostomi</taxon>
        <taxon>Actinopterygii</taxon>
        <taxon>Neopterygii</taxon>
        <taxon>Teleostei</taxon>
        <taxon>Neoteleostei</taxon>
        <taxon>Acanthomorphata</taxon>
        <taxon>Carangaria</taxon>
        <taxon>Pleuronectiformes</taxon>
        <taxon>Pleuronectoidei</taxon>
        <taxon>Scophthalmidae</taxon>
        <taxon>Scophthalmus</taxon>
    </lineage>
</organism>
<dbReference type="EMBL" id="CP026250">
    <property type="protein sequence ID" value="AWP05239.1"/>
    <property type="molecule type" value="Genomic_DNA"/>
</dbReference>
<evidence type="ECO:0000313" key="3">
    <source>
        <dbReference type="Proteomes" id="UP000246464"/>
    </source>
</evidence>
<name>A0A2U9BNJ9_SCOMX</name>
<protein>
    <submittedName>
        <fullName evidence="2">Uncharacterized protein</fullName>
    </submittedName>
</protein>
<evidence type="ECO:0000256" key="1">
    <source>
        <dbReference type="SAM" id="MobiDB-lite"/>
    </source>
</evidence>
<feature type="compositionally biased region" description="Polar residues" evidence="1">
    <location>
        <begin position="1"/>
        <end position="10"/>
    </location>
</feature>
<accession>A0A2U9BNJ9</accession>